<dbReference type="Pfam" id="PF17836">
    <property type="entry name" value="PglD_N"/>
    <property type="match status" value="1"/>
</dbReference>
<keyword evidence="4" id="KW-0808">Transferase</keyword>
<feature type="binding site" evidence="1">
    <location>
        <position position="68"/>
    </location>
    <ligand>
        <name>substrate</name>
    </ligand>
</feature>
<evidence type="ECO:0000313" key="4">
    <source>
        <dbReference type="EMBL" id="AMM32158.1"/>
    </source>
</evidence>
<dbReference type="OrthoDB" id="3697257at2"/>
<reference evidence="4 5" key="1">
    <citation type="submission" date="2016-02" db="EMBL/GenBank/DDBJ databases">
        <title>Complete genome of Sinomonas atrocyanea KCTC 3377.</title>
        <authorList>
            <person name="Kim K.M."/>
        </authorList>
    </citation>
    <scope>NUCLEOTIDE SEQUENCE [LARGE SCALE GENOMIC DNA]</scope>
    <source>
        <strain evidence="4 5">KCTC 3377</strain>
    </source>
</reference>
<dbReference type="Gene3D" id="3.40.50.20">
    <property type="match status" value="1"/>
</dbReference>
<evidence type="ECO:0000259" key="3">
    <source>
        <dbReference type="Pfam" id="PF17836"/>
    </source>
</evidence>
<dbReference type="SUPFAM" id="SSF51161">
    <property type="entry name" value="Trimeric LpxA-like enzymes"/>
    <property type="match status" value="1"/>
</dbReference>
<dbReference type="AlphaFoldDB" id="A0A126ZYA4"/>
<gene>
    <name evidence="4" type="ORF">SA2016_1481</name>
</gene>
<proteinExistence type="predicted"/>
<dbReference type="InterPro" id="IPR041561">
    <property type="entry name" value="PglD_N"/>
</dbReference>
<evidence type="ECO:0000313" key="5">
    <source>
        <dbReference type="Proteomes" id="UP000070134"/>
    </source>
</evidence>
<organism evidence="4 5">
    <name type="scientific">Sinomonas atrocyanea</name>
    <dbReference type="NCBI Taxonomy" id="37927"/>
    <lineage>
        <taxon>Bacteria</taxon>
        <taxon>Bacillati</taxon>
        <taxon>Actinomycetota</taxon>
        <taxon>Actinomycetes</taxon>
        <taxon>Micrococcales</taxon>
        <taxon>Micrococcaceae</taxon>
        <taxon>Sinomonas</taxon>
    </lineage>
</organism>
<dbReference type="STRING" id="37927.SA2016_1481"/>
<evidence type="ECO:0000256" key="1">
    <source>
        <dbReference type="PIRSR" id="PIRSR620019-2"/>
    </source>
</evidence>
<accession>A0A126ZYA4</accession>
<protein>
    <submittedName>
        <fullName evidence="4">Acetyltransferase</fullName>
    </submittedName>
</protein>
<dbReference type="InterPro" id="IPR050179">
    <property type="entry name" value="Trans_hexapeptide_repeat"/>
</dbReference>
<keyword evidence="5" id="KW-1185">Reference proteome</keyword>
<dbReference type="EMBL" id="CP014518">
    <property type="protein sequence ID" value="AMM32158.1"/>
    <property type="molecule type" value="Genomic_DNA"/>
</dbReference>
<dbReference type="InterPro" id="IPR011004">
    <property type="entry name" value="Trimer_LpxA-like_sf"/>
</dbReference>
<feature type="compositionally biased region" description="Pro residues" evidence="2">
    <location>
        <begin position="207"/>
        <end position="216"/>
    </location>
</feature>
<dbReference type="PATRIC" id="fig|37927.3.peg.1529"/>
<dbReference type="PANTHER" id="PTHR43300">
    <property type="entry name" value="ACETYLTRANSFERASE"/>
    <property type="match status" value="1"/>
</dbReference>
<dbReference type="Proteomes" id="UP000070134">
    <property type="component" value="Chromosome"/>
</dbReference>
<dbReference type="CDD" id="cd03360">
    <property type="entry name" value="LbH_AT_putative"/>
    <property type="match status" value="1"/>
</dbReference>
<evidence type="ECO:0000256" key="2">
    <source>
        <dbReference type="SAM" id="MobiDB-lite"/>
    </source>
</evidence>
<name>A0A126ZYA4_9MICC</name>
<dbReference type="GO" id="GO:0016740">
    <property type="term" value="F:transferase activity"/>
    <property type="evidence" value="ECO:0007669"/>
    <property type="project" value="UniProtKB-KW"/>
</dbReference>
<dbReference type="Gene3D" id="2.160.10.10">
    <property type="entry name" value="Hexapeptide repeat proteins"/>
    <property type="match status" value="1"/>
</dbReference>
<dbReference type="InterPro" id="IPR020019">
    <property type="entry name" value="AcTrfase_PglD-like"/>
</dbReference>
<dbReference type="PANTHER" id="PTHR43300:SF7">
    <property type="entry name" value="UDP-N-ACETYLBACILLOSAMINE N-ACETYLTRANSFERASE"/>
    <property type="match status" value="1"/>
</dbReference>
<feature type="domain" description="PglD N-terminal" evidence="3">
    <location>
        <begin position="4"/>
        <end position="80"/>
    </location>
</feature>
<dbReference type="NCBIfam" id="TIGR03570">
    <property type="entry name" value="NeuD_NnaD"/>
    <property type="match status" value="1"/>
</dbReference>
<dbReference type="KEGG" id="satk:SA2016_1481"/>
<feature type="region of interest" description="Disordered" evidence="2">
    <location>
        <begin position="203"/>
        <end position="231"/>
    </location>
</feature>
<dbReference type="RefSeq" id="WP_066496984.1">
    <property type="nucleotide sequence ID" value="NZ_BJMO01000030.1"/>
</dbReference>
<sequence>MTELLLAAAGGLAREVMAAVRDGSRYDILGLVDDDPALIGTVLDGAHILGRLEDVRDYPSVHLVVCAGKGTVRADIVRRLGGLGVAQNRYATIIHPSVTVPEGCLVGQGSILLANVVMTAAVQIGSHVVAMPQVTFTHGDVVEDFATFAAGATLGGSVTVARAAYVGMNCSIRQNVRIGAQATVGMGAAVVADVPDGQTWVGVPARQIPPPPPRQAPAPEEAAEQAREGER</sequence>